<name>A0A1I3NEH3_9BACT</name>
<proteinExistence type="predicted"/>
<dbReference type="Proteomes" id="UP000198635">
    <property type="component" value="Unassembled WGS sequence"/>
</dbReference>
<accession>A0A1I3NEH3</accession>
<dbReference type="AlphaFoldDB" id="A0A1I3NEH3"/>
<dbReference type="RefSeq" id="WP_092372335.1">
    <property type="nucleotide sequence ID" value="NZ_FORX01000001.1"/>
</dbReference>
<protein>
    <submittedName>
        <fullName evidence="1">Uncharacterized protein</fullName>
    </submittedName>
</protein>
<reference evidence="2" key="1">
    <citation type="submission" date="2016-10" db="EMBL/GenBank/DDBJ databases">
        <authorList>
            <person name="Varghese N."/>
            <person name="Submissions S."/>
        </authorList>
    </citation>
    <scope>NUCLEOTIDE SEQUENCE [LARGE SCALE GENOMIC DNA]</scope>
    <source>
        <strain evidence="2">DSM 5918</strain>
    </source>
</reference>
<keyword evidence="2" id="KW-1185">Reference proteome</keyword>
<sequence length="222" mass="24811">MRPLAVYLACLGIILILPAMARCQEILSVEIDADTANLMTTFTVVMSTPRSRKNVEVLIQNDERTFKATRRITPSEMTEKQITCELSILAPFDTYRITAADDEPPFFVNTKRLVGILTFAKPSTLPWLESPEHQDTVTEKRGAGRGSASFHLARSEATRLLIVVFDAEGRIADQYFGLYPSRRAWTSRPLPFGTYHFAMAGADKSGNPVEVNPERAFLELTP</sequence>
<organism evidence="1 2">
    <name type="scientific">Desulfomicrobium apsheronum</name>
    <dbReference type="NCBI Taxonomy" id="52560"/>
    <lineage>
        <taxon>Bacteria</taxon>
        <taxon>Pseudomonadati</taxon>
        <taxon>Thermodesulfobacteriota</taxon>
        <taxon>Desulfovibrionia</taxon>
        <taxon>Desulfovibrionales</taxon>
        <taxon>Desulfomicrobiaceae</taxon>
        <taxon>Desulfomicrobium</taxon>
    </lineage>
</organism>
<dbReference type="EMBL" id="FORX01000001">
    <property type="protein sequence ID" value="SFJ07758.1"/>
    <property type="molecule type" value="Genomic_DNA"/>
</dbReference>
<gene>
    <name evidence="1" type="ORF">SAMN04488082_101264</name>
</gene>
<evidence type="ECO:0000313" key="2">
    <source>
        <dbReference type="Proteomes" id="UP000198635"/>
    </source>
</evidence>
<dbReference type="STRING" id="52560.SAMN04488082_101264"/>
<evidence type="ECO:0000313" key="1">
    <source>
        <dbReference type="EMBL" id="SFJ07758.1"/>
    </source>
</evidence>